<reference evidence="2 3" key="1">
    <citation type="journal article" date="2017" name="Nat. Ecol. Evol.">
        <title>Scallop genome provides insights into evolution of bilaterian karyotype and development.</title>
        <authorList>
            <person name="Wang S."/>
            <person name="Zhang J."/>
            <person name="Jiao W."/>
            <person name="Li J."/>
            <person name="Xun X."/>
            <person name="Sun Y."/>
            <person name="Guo X."/>
            <person name="Huan P."/>
            <person name="Dong B."/>
            <person name="Zhang L."/>
            <person name="Hu X."/>
            <person name="Sun X."/>
            <person name="Wang J."/>
            <person name="Zhao C."/>
            <person name="Wang Y."/>
            <person name="Wang D."/>
            <person name="Huang X."/>
            <person name="Wang R."/>
            <person name="Lv J."/>
            <person name="Li Y."/>
            <person name="Zhang Z."/>
            <person name="Liu B."/>
            <person name="Lu W."/>
            <person name="Hui Y."/>
            <person name="Liang J."/>
            <person name="Zhou Z."/>
            <person name="Hou R."/>
            <person name="Li X."/>
            <person name="Liu Y."/>
            <person name="Li H."/>
            <person name="Ning X."/>
            <person name="Lin Y."/>
            <person name="Zhao L."/>
            <person name="Xing Q."/>
            <person name="Dou J."/>
            <person name="Li Y."/>
            <person name="Mao J."/>
            <person name="Guo H."/>
            <person name="Dou H."/>
            <person name="Li T."/>
            <person name="Mu C."/>
            <person name="Jiang W."/>
            <person name="Fu Q."/>
            <person name="Fu X."/>
            <person name="Miao Y."/>
            <person name="Liu J."/>
            <person name="Yu Q."/>
            <person name="Li R."/>
            <person name="Liao H."/>
            <person name="Li X."/>
            <person name="Kong Y."/>
            <person name="Jiang Z."/>
            <person name="Chourrout D."/>
            <person name="Li R."/>
            <person name="Bao Z."/>
        </authorList>
    </citation>
    <scope>NUCLEOTIDE SEQUENCE [LARGE SCALE GENOMIC DNA]</scope>
    <source>
        <strain evidence="2 3">PY_sf001</strain>
    </source>
</reference>
<proteinExistence type="predicted"/>
<dbReference type="GO" id="GO:0097731">
    <property type="term" value="C:9+0 non-motile cilium"/>
    <property type="evidence" value="ECO:0007669"/>
    <property type="project" value="TreeGrafter"/>
</dbReference>
<dbReference type="InterPro" id="IPR040028">
    <property type="entry name" value="IFTAP"/>
</dbReference>
<dbReference type="PANTHER" id="PTHR35543:SF1">
    <property type="entry name" value="INTRAFLAGELLAR TRANSPORT-ASSOCIATED PROTEIN"/>
    <property type="match status" value="1"/>
</dbReference>
<dbReference type="GO" id="GO:0005829">
    <property type="term" value="C:cytosol"/>
    <property type="evidence" value="ECO:0007669"/>
    <property type="project" value="TreeGrafter"/>
</dbReference>
<keyword evidence="3" id="KW-1185">Reference proteome</keyword>
<dbReference type="EMBL" id="NEDP02001544">
    <property type="protein sequence ID" value="OWF53012.1"/>
    <property type="molecule type" value="Genomic_DNA"/>
</dbReference>
<organism evidence="2 3">
    <name type="scientific">Mizuhopecten yessoensis</name>
    <name type="common">Japanese scallop</name>
    <name type="synonym">Patinopecten yessoensis</name>
    <dbReference type="NCBI Taxonomy" id="6573"/>
    <lineage>
        <taxon>Eukaryota</taxon>
        <taxon>Metazoa</taxon>
        <taxon>Spiralia</taxon>
        <taxon>Lophotrochozoa</taxon>
        <taxon>Mollusca</taxon>
        <taxon>Bivalvia</taxon>
        <taxon>Autobranchia</taxon>
        <taxon>Pteriomorphia</taxon>
        <taxon>Pectinida</taxon>
        <taxon>Pectinoidea</taxon>
        <taxon>Pectinidae</taxon>
        <taxon>Mizuhopecten</taxon>
    </lineage>
</organism>
<feature type="compositionally biased region" description="Polar residues" evidence="1">
    <location>
        <begin position="79"/>
        <end position="91"/>
    </location>
</feature>
<dbReference type="Pfam" id="PF17722">
    <property type="entry name" value="IFTAP"/>
    <property type="match status" value="1"/>
</dbReference>
<dbReference type="Proteomes" id="UP000242188">
    <property type="component" value="Unassembled WGS sequence"/>
</dbReference>
<dbReference type="AlphaFoldDB" id="A0A210QWF5"/>
<dbReference type="GO" id="GO:0007340">
    <property type="term" value="P:acrosome reaction"/>
    <property type="evidence" value="ECO:0007669"/>
    <property type="project" value="TreeGrafter"/>
</dbReference>
<dbReference type="GO" id="GO:0007283">
    <property type="term" value="P:spermatogenesis"/>
    <property type="evidence" value="ECO:0007669"/>
    <property type="project" value="TreeGrafter"/>
</dbReference>
<feature type="region of interest" description="Disordered" evidence="1">
    <location>
        <begin position="158"/>
        <end position="184"/>
    </location>
</feature>
<dbReference type="PANTHER" id="PTHR35543">
    <property type="entry name" value="PROTEIN C11ORF74"/>
    <property type="match status" value="1"/>
</dbReference>
<dbReference type="OrthoDB" id="10057631at2759"/>
<dbReference type="GO" id="GO:0120160">
    <property type="term" value="F:intraciliary transport particle A binding"/>
    <property type="evidence" value="ECO:0007669"/>
    <property type="project" value="TreeGrafter"/>
</dbReference>
<evidence type="ECO:0000256" key="1">
    <source>
        <dbReference type="SAM" id="MobiDB-lite"/>
    </source>
</evidence>
<gene>
    <name evidence="2" type="ORF">KP79_PYT18666</name>
</gene>
<feature type="region of interest" description="Disordered" evidence="1">
    <location>
        <begin position="203"/>
        <end position="228"/>
    </location>
</feature>
<dbReference type="STRING" id="6573.A0A210QWF5"/>
<evidence type="ECO:0000313" key="3">
    <source>
        <dbReference type="Proteomes" id="UP000242188"/>
    </source>
</evidence>
<accession>A0A210QWF5</accession>
<name>A0A210QWF5_MIZYE</name>
<comment type="caution">
    <text evidence="2">The sequence shown here is derived from an EMBL/GenBank/DDBJ whole genome shotgun (WGS) entry which is preliminary data.</text>
</comment>
<sequence length="318" mass="35513">MSDISLSPTPSQENLANVMDATMYNAIDTFMANEEQPYDSFMKQFTHFTQDDVKADMLRKREAMLKKMKQSNRTHEGNKQSSVPDQDNDNTCPGVLPGEEEELEEEVLDLGTRSSIMTSGINKGPKKSTVQFDNFVELDVSDSEDILEDSDYVASFAGQKSSVKSEEPSLSHQGLEDIQEADSQGEITRASIAARELSEAISTVDSRSDVINPGEVEDLPSVKPVTQKDQTLDFSAKFLEGGPIKDDHQQATEVSNVTCTVLSFQECSDEVEPFSLDRDFDYDNVILTPKYSQEDVNLMKTLRDQNKTQQTDTQENET</sequence>
<protein>
    <submittedName>
        <fullName evidence="2">Uncharacterized protein</fullName>
    </submittedName>
</protein>
<evidence type="ECO:0000313" key="2">
    <source>
        <dbReference type="EMBL" id="OWF53012.1"/>
    </source>
</evidence>
<feature type="region of interest" description="Disordered" evidence="1">
    <location>
        <begin position="64"/>
        <end position="101"/>
    </location>
</feature>